<evidence type="ECO:0000256" key="1">
    <source>
        <dbReference type="SAM" id="MobiDB-lite"/>
    </source>
</evidence>
<dbReference type="Proteomes" id="UP000017174">
    <property type="component" value="Unassembled WGS sequence"/>
</dbReference>
<accession>U7V6L2</accession>
<evidence type="ECO:0000313" key="3">
    <source>
        <dbReference type="Proteomes" id="UP000017174"/>
    </source>
</evidence>
<proteinExistence type="predicted"/>
<gene>
    <name evidence="2" type="ORF">HMPREF0742_00797</name>
</gene>
<protein>
    <submittedName>
        <fullName evidence="2">Uncharacterized protein</fullName>
    </submittedName>
</protein>
<reference evidence="2 3" key="1">
    <citation type="submission" date="2013-08" db="EMBL/GenBank/DDBJ databases">
        <authorList>
            <person name="Weinstock G."/>
            <person name="Sodergren E."/>
            <person name="Wylie T."/>
            <person name="Fulton L."/>
            <person name="Fulton R."/>
            <person name="Fronick C."/>
            <person name="O'Laughlin M."/>
            <person name="Godfrey J."/>
            <person name="Miner T."/>
            <person name="Herter B."/>
            <person name="Appelbaum E."/>
            <person name="Cordes M."/>
            <person name="Lek S."/>
            <person name="Wollam A."/>
            <person name="Pepin K.H."/>
            <person name="Palsikar V.B."/>
            <person name="Mitreva M."/>
            <person name="Wilson R.K."/>
        </authorList>
    </citation>
    <scope>NUCLEOTIDE SEQUENCE [LARGE SCALE GENOMIC DNA]</scope>
    <source>
        <strain evidence="2 3">F0184</strain>
    </source>
</reference>
<dbReference type="EMBL" id="AXZG01000029">
    <property type="protein sequence ID" value="ERT66774.1"/>
    <property type="molecule type" value="Genomic_DNA"/>
</dbReference>
<name>U7V6L2_9MICC</name>
<dbReference type="AlphaFoldDB" id="U7V6L2"/>
<evidence type="ECO:0000313" key="2">
    <source>
        <dbReference type="EMBL" id="ERT66774.1"/>
    </source>
</evidence>
<dbReference type="HOGENOM" id="CLU_3316366_0_0_11"/>
<feature type="region of interest" description="Disordered" evidence="1">
    <location>
        <begin position="1"/>
        <end position="22"/>
    </location>
</feature>
<sequence length="39" mass="4296">MSSVVGEGIGPPVPGGNRRQSQQTVCLHRFEVALSKTWW</sequence>
<organism evidence="2 3">
    <name type="scientific">Rothia aeria F0184</name>
    <dbReference type="NCBI Taxonomy" id="888019"/>
    <lineage>
        <taxon>Bacteria</taxon>
        <taxon>Bacillati</taxon>
        <taxon>Actinomycetota</taxon>
        <taxon>Actinomycetes</taxon>
        <taxon>Micrococcales</taxon>
        <taxon>Micrococcaceae</taxon>
        <taxon>Rothia</taxon>
    </lineage>
</organism>
<comment type="caution">
    <text evidence="2">The sequence shown here is derived from an EMBL/GenBank/DDBJ whole genome shotgun (WGS) entry which is preliminary data.</text>
</comment>